<organism evidence="3 4">
    <name type="scientific">Boletus edulis BED1</name>
    <dbReference type="NCBI Taxonomy" id="1328754"/>
    <lineage>
        <taxon>Eukaryota</taxon>
        <taxon>Fungi</taxon>
        <taxon>Dikarya</taxon>
        <taxon>Basidiomycota</taxon>
        <taxon>Agaricomycotina</taxon>
        <taxon>Agaricomycetes</taxon>
        <taxon>Agaricomycetidae</taxon>
        <taxon>Boletales</taxon>
        <taxon>Boletineae</taxon>
        <taxon>Boletaceae</taxon>
        <taxon>Boletoideae</taxon>
        <taxon>Boletus</taxon>
    </lineage>
</organism>
<feature type="transmembrane region" description="Helical" evidence="1">
    <location>
        <begin position="211"/>
        <end position="233"/>
    </location>
</feature>
<feature type="transmembrane region" description="Helical" evidence="1">
    <location>
        <begin position="17"/>
        <end position="34"/>
    </location>
</feature>
<evidence type="ECO:0000256" key="1">
    <source>
        <dbReference type="SAM" id="Phobius"/>
    </source>
</evidence>
<feature type="transmembrane region" description="Helical" evidence="1">
    <location>
        <begin position="124"/>
        <end position="146"/>
    </location>
</feature>
<feature type="domain" description="DUF6533" evidence="2">
    <location>
        <begin position="17"/>
        <end position="61"/>
    </location>
</feature>
<dbReference type="EMBL" id="WHUW01000001">
    <property type="protein sequence ID" value="KAF8452758.1"/>
    <property type="molecule type" value="Genomic_DNA"/>
</dbReference>
<keyword evidence="1" id="KW-0812">Transmembrane</keyword>
<feature type="transmembrane region" description="Helical" evidence="1">
    <location>
        <begin position="46"/>
        <end position="69"/>
    </location>
</feature>
<evidence type="ECO:0000259" key="2">
    <source>
        <dbReference type="Pfam" id="PF20151"/>
    </source>
</evidence>
<comment type="caution">
    <text evidence="3">The sequence shown here is derived from an EMBL/GenBank/DDBJ whole genome shotgun (WGS) entry which is preliminary data.</text>
</comment>
<keyword evidence="4" id="KW-1185">Reference proteome</keyword>
<reference evidence="3" key="2">
    <citation type="journal article" date="2020" name="Nat. Commun.">
        <title>Large-scale genome sequencing of mycorrhizal fungi provides insights into the early evolution of symbiotic traits.</title>
        <authorList>
            <person name="Miyauchi S."/>
            <person name="Kiss E."/>
            <person name="Kuo A."/>
            <person name="Drula E."/>
            <person name="Kohler A."/>
            <person name="Sanchez-Garcia M."/>
            <person name="Morin E."/>
            <person name="Andreopoulos B."/>
            <person name="Barry K.W."/>
            <person name="Bonito G."/>
            <person name="Buee M."/>
            <person name="Carver A."/>
            <person name="Chen C."/>
            <person name="Cichocki N."/>
            <person name="Clum A."/>
            <person name="Culley D."/>
            <person name="Crous P.W."/>
            <person name="Fauchery L."/>
            <person name="Girlanda M."/>
            <person name="Hayes R.D."/>
            <person name="Keri Z."/>
            <person name="LaButti K."/>
            <person name="Lipzen A."/>
            <person name="Lombard V."/>
            <person name="Magnuson J."/>
            <person name="Maillard F."/>
            <person name="Murat C."/>
            <person name="Nolan M."/>
            <person name="Ohm R.A."/>
            <person name="Pangilinan J."/>
            <person name="Pereira M.F."/>
            <person name="Perotto S."/>
            <person name="Peter M."/>
            <person name="Pfister S."/>
            <person name="Riley R."/>
            <person name="Sitrit Y."/>
            <person name="Stielow J.B."/>
            <person name="Szollosi G."/>
            <person name="Zifcakova L."/>
            <person name="Stursova M."/>
            <person name="Spatafora J.W."/>
            <person name="Tedersoo L."/>
            <person name="Vaario L.M."/>
            <person name="Yamada A."/>
            <person name="Yan M."/>
            <person name="Wang P."/>
            <person name="Xu J."/>
            <person name="Bruns T."/>
            <person name="Baldrian P."/>
            <person name="Vilgalys R."/>
            <person name="Dunand C."/>
            <person name="Henrissat B."/>
            <person name="Grigoriev I.V."/>
            <person name="Hibbett D."/>
            <person name="Nagy L.G."/>
            <person name="Martin F.M."/>
        </authorList>
    </citation>
    <scope>NUCLEOTIDE SEQUENCE</scope>
    <source>
        <strain evidence="3">BED1</strain>
    </source>
</reference>
<proteinExistence type="predicted"/>
<evidence type="ECO:0000313" key="3">
    <source>
        <dbReference type="EMBL" id="KAF8452758.1"/>
    </source>
</evidence>
<protein>
    <recommendedName>
        <fullName evidence="2">DUF6533 domain-containing protein</fullName>
    </recommendedName>
</protein>
<accession>A0AAD4CAP3</accession>
<dbReference type="InterPro" id="IPR045340">
    <property type="entry name" value="DUF6533"/>
</dbReference>
<gene>
    <name evidence="3" type="ORF">L210DRAFT_3639230</name>
</gene>
<keyword evidence="1" id="KW-0472">Membrane</keyword>
<evidence type="ECO:0000313" key="4">
    <source>
        <dbReference type="Proteomes" id="UP001194468"/>
    </source>
</evidence>
<feature type="transmembrane region" description="Helical" evidence="1">
    <location>
        <begin position="282"/>
        <end position="302"/>
    </location>
</feature>
<dbReference type="Proteomes" id="UP001194468">
    <property type="component" value="Unassembled WGS sequence"/>
</dbReference>
<keyword evidence="1" id="KW-1133">Transmembrane helix</keyword>
<name>A0AAD4CAP3_BOLED</name>
<feature type="transmembrane region" description="Helical" evidence="1">
    <location>
        <begin position="158"/>
        <end position="181"/>
    </location>
</feature>
<sequence>MSSELQTALAELQLNDYISLVLATTVVYDYCLVIPKEVTYIWKRPWTWVSTLYLLIRYVGCLSALTAAFNGSTLIPGPVKVRHSSPISCQLLNRSLQTPHDIRLVSVFKQPSPNLNQVQILQGYIIYVLSSWADTIFWMSADLAMILRVYAMYKQSKIILGVLLVVYITQVVIFAIGTGIADNPELPTVSIFQLLDVTVCNIMISTPMWTIAAVSMQCILNSLLCTLVVVKFVRDSLRMYQATRTWQMNKYIGLLTRDGFFYFLATLFNSIINLFLDTEGSLVQGLGILLPALFANVLLYTLTPRFVINVRELYALDSQGRLGGDIDTGFGLTSQGGHGVGTLATIGTIAFADGNATGGLEDGEEIALAEKSGGKQVLIGGSDVEEVPVCEQRPPSLISSL</sequence>
<reference evidence="3" key="1">
    <citation type="submission" date="2019-10" db="EMBL/GenBank/DDBJ databases">
        <authorList>
            <consortium name="DOE Joint Genome Institute"/>
            <person name="Kuo A."/>
            <person name="Miyauchi S."/>
            <person name="Kiss E."/>
            <person name="Drula E."/>
            <person name="Kohler A."/>
            <person name="Sanchez-Garcia M."/>
            <person name="Andreopoulos B."/>
            <person name="Barry K.W."/>
            <person name="Bonito G."/>
            <person name="Buee M."/>
            <person name="Carver A."/>
            <person name="Chen C."/>
            <person name="Cichocki N."/>
            <person name="Clum A."/>
            <person name="Culley D."/>
            <person name="Crous P.W."/>
            <person name="Fauchery L."/>
            <person name="Girlanda M."/>
            <person name="Hayes R."/>
            <person name="Keri Z."/>
            <person name="LaButti K."/>
            <person name="Lipzen A."/>
            <person name="Lombard V."/>
            <person name="Magnuson J."/>
            <person name="Maillard F."/>
            <person name="Morin E."/>
            <person name="Murat C."/>
            <person name="Nolan M."/>
            <person name="Ohm R."/>
            <person name="Pangilinan J."/>
            <person name="Pereira M."/>
            <person name="Perotto S."/>
            <person name="Peter M."/>
            <person name="Riley R."/>
            <person name="Sitrit Y."/>
            <person name="Stielow B."/>
            <person name="Szollosi G."/>
            <person name="Zifcakova L."/>
            <person name="Stursova M."/>
            <person name="Spatafora J.W."/>
            <person name="Tedersoo L."/>
            <person name="Vaario L.-M."/>
            <person name="Yamada A."/>
            <person name="Yan M."/>
            <person name="Wang P."/>
            <person name="Xu J."/>
            <person name="Bruns T."/>
            <person name="Baldrian P."/>
            <person name="Vilgalys R."/>
            <person name="Henrissat B."/>
            <person name="Grigoriev I.V."/>
            <person name="Hibbett D."/>
            <person name="Nagy L.G."/>
            <person name="Martin F.M."/>
        </authorList>
    </citation>
    <scope>NUCLEOTIDE SEQUENCE</scope>
    <source>
        <strain evidence="3">BED1</strain>
    </source>
</reference>
<dbReference type="Pfam" id="PF20151">
    <property type="entry name" value="DUF6533"/>
    <property type="match status" value="1"/>
</dbReference>
<dbReference type="AlphaFoldDB" id="A0AAD4CAP3"/>
<feature type="transmembrane region" description="Helical" evidence="1">
    <location>
        <begin position="254"/>
        <end position="276"/>
    </location>
</feature>